<feature type="coiled-coil region" evidence="2">
    <location>
        <begin position="62"/>
        <end position="89"/>
    </location>
</feature>
<dbReference type="PANTHER" id="PTHR37313">
    <property type="entry name" value="UPF0749 PROTEIN RV1825"/>
    <property type="match status" value="1"/>
</dbReference>
<keyword evidence="4" id="KW-0812">Transmembrane</keyword>
<keyword evidence="6" id="KW-1185">Reference proteome</keyword>
<feature type="region of interest" description="Disordered" evidence="3">
    <location>
        <begin position="1"/>
        <end position="21"/>
    </location>
</feature>
<evidence type="ECO:0000256" key="2">
    <source>
        <dbReference type="SAM" id="Coils"/>
    </source>
</evidence>
<evidence type="ECO:0000313" key="6">
    <source>
        <dbReference type="Proteomes" id="UP001500301"/>
    </source>
</evidence>
<name>A0ABP6VWK0_9ACTN</name>
<evidence type="ECO:0000256" key="3">
    <source>
        <dbReference type="SAM" id="MobiDB-lite"/>
    </source>
</evidence>
<proteinExistence type="inferred from homology"/>
<evidence type="ECO:0000256" key="4">
    <source>
        <dbReference type="SAM" id="Phobius"/>
    </source>
</evidence>
<dbReference type="EMBL" id="BAABBB010000016">
    <property type="protein sequence ID" value="GAA3540995.1"/>
    <property type="molecule type" value="Genomic_DNA"/>
</dbReference>
<organism evidence="5 6">
    <name type="scientific">Nocardioides daeguensis</name>
    <dbReference type="NCBI Taxonomy" id="908359"/>
    <lineage>
        <taxon>Bacteria</taxon>
        <taxon>Bacillati</taxon>
        <taxon>Actinomycetota</taxon>
        <taxon>Actinomycetes</taxon>
        <taxon>Propionibacteriales</taxon>
        <taxon>Nocardioidaceae</taxon>
        <taxon>Nocardioides</taxon>
    </lineage>
</organism>
<protein>
    <submittedName>
        <fullName evidence="5">DUF881 domain-containing protein</fullName>
    </submittedName>
</protein>
<comment type="caution">
    <text evidence="5">The sequence shown here is derived from an EMBL/GenBank/DDBJ whole genome shotgun (WGS) entry which is preliminary data.</text>
</comment>
<evidence type="ECO:0000313" key="5">
    <source>
        <dbReference type="EMBL" id="GAA3540995.1"/>
    </source>
</evidence>
<dbReference type="Gene3D" id="3.30.70.1880">
    <property type="entry name" value="Protein of unknown function DUF881"/>
    <property type="match status" value="1"/>
</dbReference>
<reference evidence="6" key="1">
    <citation type="journal article" date="2019" name="Int. J. Syst. Evol. Microbiol.">
        <title>The Global Catalogue of Microorganisms (GCM) 10K type strain sequencing project: providing services to taxonomists for standard genome sequencing and annotation.</title>
        <authorList>
            <consortium name="The Broad Institute Genomics Platform"/>
            <consortium name="The Broad Institute Genome Sequencing Center for Infectious Disease"/>
            <person name="Wu L."/>
            <person name="Ma J."/>
        </authorList>
    </citation>
    <scope>NUCLEOTIDE SEQUENCE [LARGE SCALE GENOMIC DNA]</scope>
    <source>
        <strain evidence="6">JCM 17460</strain>
    </source>
</reference>
<dbReference type="Pfam" id="PF05949">
    <property type="entry name" value="DUF881"/>
    <property type="match status" value="1"/>
</dbReference>
<accession>A0ABP6VWK0</accession>
<comment type="similarity">
    <text evidence="1">Belongs to the UPF0749 family.</text>
</comment>
<dbReference type="InterPro" id="IPR010273">
    <property type="entry name" value="DUF881"/>
</dbReference>
<feature type="compositionally biased region" description="Gly residues" evidence="3">
    <location>
        <begin position="1"/>
        <end position="10"/>
    </location>
</feature>
<evidence type="ECO:0000256" key="1">
    <source>
        <dbReference type="ARBA" id="ARBA00009108"/>
    </source>
</evidence>
<dbReference type="RefSeq" id="WP_246593043.1">
    <property type="nucleotide sequence ID" value="NZ_BAABBB010000016.1"/>
</dbReference>
<dbReference type="PANTHER" id="PTHR37313:SF4">
    <property type="entry name" value="CONSERVED MEMBRANE PROTEIN-RELATED"/>
    <property type="match status" value="1"/>
</dbReference>
<sequence length="268" mass="28896">MTGAHAGGTTGRRPEARQRSRAWRVGTPVVVLLSGALLAVSATNSEGSDLRPGRYTDLAGLVEGEAADYRKVEQRYQDLSDQVEELSATVGDKGVRDARREIAKLRDPAGMTPRTGPGLAITLSDAPAELLDQAVERNKHLDPEDRLNLNRFVVHQQDIQALVNALWSGGATAVTIAGQRVISTTGIRCKGPVVQLQGQPFPQPYVIEAVGDPSELYSSVAADPIVSGYRTDADNPLIQMGWDLEFEDRIEAPAYDGVVDLQYARPLG</sequence>
<feature type="transmembrane region" description="Helical" evidence="4">
    <location>
        <begin position="22"/>
        <end position="42"/>
    </location>
</feature>
<dbReference type="Proteomes" id="UP001500301">
    <property type="component" value="Unassembled WGS sequence"/>
</dbReference>
<keyword evidence="2" id="KW-0175">Coiled coil</keyword>
<keyword evidence="4" id="KW-1133">Transmembrane helix</keyword>
<keyword evidence="4" id="KW-0472">Membrane</keyword>
<gene>
    <name evidence="5" type="ORF">GCM10022263_30410</name>
</gene>